<feature type="transmembrane region" description="Helical" evidence="1">
    <location>
        <begin position="60"/>
        <end position="83"/>
    </location>
</feature>
<reference evidence="2 3" key="1">
    <citation type="journal article" date="2010" name="Nat. Biotechnol.">
        <title>Genome sequence of the model mushroom Schizophyllum commune.</title>
        <authorList>
            <person name="Ohm R.A."/>
            <person name="de Jong J.F."/>
            <person name="Lugones L.G."/>
            <person name="Aerts A."/>
            <person name="Kothe E."/>
            <person name="Stajich J.E."/>
            <person name="de Vries R.P."/>
            <person name="Record E."/>
            <person name="Levasseur A."/>
            <person name="Baker S.E."/>
            <person name="Bartholomew K.A."/>
            <person name="Coutinho P.M."/>
            <person name="Erdmann S."/>
            <person name="Fowler T.J."/>
            <person name="Gathman A.C."/>
            <person name="Lombard V."/>
            <person name="Henrissat B."/>
            <person name="Knabe N."/>
            <person name="Kuees U."/>
            <person name="Lilly W.W."/>
            <person name="Lindquist E."/>
            <person name="Lucas S."/>
            <person name="Magnuson J.K."/>
            <person name="Piumi F."/>
            <person name="Raudaskoski M."/>
            <person name="Salamov A."/>
            <person name="Schmutz J."/>
            <person name="Schwarze F.W.M.R."/>
            <person name="vanKuyk P.A."/>
            <person name="Horton J.S."/>
            <person name="Grigoriev I.V."/>
            <person name="Woesten H.A.B."/>
        </authorList>
    </citation>
    <scope>NUCLEOTIDE SEQUENCE [LARGE SCALE GENOMIC DNA]</scope>
    <source>
        <strain evidence="3">H4-8 / FGSC 9210</strain>
    </source>
</reference>
<dbReference type="EMBL" id="GL377313">
    <property type="protein sequence ID" value="EFI92211.1"/>
    <property type="molecule type" value="Genomic_DNA"/>
</dbReference>
<dbReference type="HOGENOM" id="CLU_814219_0_0_1"/>
<dbReference type="KEGG" id="scm:SCHCO_02673012"/>
<dbReference type="InParanoid" id="D8QIC8"/>
<sequence>MAKASSEEAVFDDASISFLRYQLAYAAIEYSFYALHAVSFFSAAYILIKRGIRTSRARLGLLVVTTAMFCLASTFVVIDIVLLRDYVNIMAGRATEEDPNILRCWIAQNVIFRIMFMLSDTVVVWRAVLDDQLSRVAFGLPAKPLTDARIVGLLADIGIIVWERISVYYEDQYWYSLILTLPTLLTNIVVTTMTGIRAWTHHKFMMSGITSRDYTQRVFKALLVLCISGTMYCGLCLAFFAAGITQHGIQHWGEIIAAVGASISGSYPTLIVIWAALERDDDPAVEVQLGVMQQNTTVNFATPRESVLQVAQIESWARQESLRGNGRTDFVHVKEEPHEIV</sequence>
<keyword evidence="1" id="KW-1133">Transmembrane helix</keyword>
<feature type="transmembrane region" description="Helical" evidence="1">
    <location>
        <begin position="30"/>
        <end position="48"/>
    </location>
</feature>
<organism evidence="3">
    <name type="scientific">Schizophyllum commune (strain H4-8 / FGSC 9210)</name>
    <name type="common">Split gill fungus</name>
    <dbReference type="NCBI Taxonomy" id="578458"/>
    <lineage>
        <taxon>Eukaryota</taxon>
        <taxon>Fungi</taxon>
        <taxon>Dikarya</taxon>
        <taxon>Basidiomycota</taxon>
        <taxon>Agaricomycotina</taxon>
        <taxon>Agaricomycetes</taxon>
        <taxon>Agaricomycetidae</taxon>
        <taxon>Agaricales</taxon>
        <taxon>Schizophyllaceae</taxon>
        <taxon>Schizophyllum</taxon>
    </lineage>
</organism>
<feature type="non-terminal residue" evidence="2">
    <location>
        <position position="341"/>
    </location>
</feature>
<dbReference type="OMA" id="WHYRRTI"/>
<feature type="transmembrane region" description="Helical" evidence="1">
    <location>
        <begin position="221"/>
        <end position="243"/>
    </location>
</feature>
<keyword evidence="3" id="KW-1185">Reference proteome</keyword>
<name>D8QIC8_SCHCM</name>
<dbReference type="VEuPathDB" id="FungiDB:SCHCODRAFT_02673012"/>
<proteinExistence type="predicted"/>
<evidence type="ECO:0000313" key="2">
    <source>
        <dbReference type="EMBL" id="EFI92211.1"/>
    </source>
</evidence>
<accession>D8QIC8</accession>
<dbReference type="OrthoDB" id="3259206at2759"/>
<evidence type="ECO:0000313" key="3">
    <source>
        <dbReference type="Proteomes" id="UP000007431"/>
    </source>
</evidence>
<evidence type="ECO:0000256" key="1">
    <source>
        <dbReference type="SAM" id="Phobius"/>
    </source>
</evidence>
<protein>
    <submittedName>
        <fullName evidence="2">Uncharacterized protein</fullName>
    </submittedName>
</protein>
<keyword evidence="1" id="KW-0472">Membrane</keyword>
<gene>
    <name evidence="2" type="ORF">SCHCODRAFT_113651</name>
</gene>
<dbReference type="GeneID" id="9593604"/>
<dbReference type="AlphaFoldDB" id="D8QIC8"/>
<dbReference type="Proteomes" id="UP000007431">
    <property type="component" value="Unassembled WGS sequence"/>
</dbReference>
<feature type="transmembrane region" description="Helical" evidence="1">
    <location>
        <begin position="173"/>
        <end position="200"/>
    </location>
</feature>
<dbReference type="RefSeq" id="XP_003027114.1">
    <property type="nucleotide sequence ID" value="XM_003027068.1"/>
</dbReference>
<keyword evidence="1" id="KW-0812">Transmembrane</keyword>
<feature type="transmembrane region" description="Helical" evidence="1">
    <location>
        <begin position="255"/>
        <end position="277"/>
    </location>
</feature>